<evidence type="ECO:0000256" key="16">
    <source>
        <dbReference type="SAM" id="MobiDB-lite"/>
    </source>
</evidence>
<dbReference type="GO" id="GO:0015344">
    <property type="term" value="F:siderophore uptake transmembrane transporter activity"/>
    <property type="evidence" value="ECO:0007669"/>
    <property type="project" value="TreeGrafter"/>
</dbReference>
<keyword evidence="5" id="KW-0410">Iron transport</keyword>
<keyword evidence="9" id="KW-0406">Ion transport</keyword>
<dbReference type="PANTHER" id="PTHR32552">
    <property type="entry name" value="FERRICHROME IRON RECEPTOR-RELATED"/>
    <property type="match status" value="1"/>
</dbReference>
<dbReference type="InterPro" id="IPR036942">
    <property type="entry name" value="Beta-barrel_TonB_sf"/>
</dbReference>
<evidence type="ECO:0000256" key="9">
    <source>
        <dbReference type="ARBA" id="ARBA00023065"/>
    </source>
</evidence>
<evidence type="ECO:0000256" key="14">
    <source>
        <dbReference type="PROSITE-ProRule" id="PRU01360"/>
    </source>
</evidence>
<dbReference type="SMART" id="SM00965">
    <property type="entry name" value="STN"/>
    <property type="match status" value="1"/>
</dbReference>
<feature type="region of interest" description="Disordered" evidence="16">
    <location>
        <begin position="132"/>
        <end position="177"/>
    </location>
</feature>
<gene>
    <name evidence="18" type="ORF">CQW49_02590</name>
</gene>
<dbReference type="InterPro" id="IPR000531">
    <property type="entry name" value="Beta-barrel_TonB"/>
</dbReference>
<keyword evidence="7" id="KW-0732">Signal</keyword>
<keyword evidence="12 18" id="KW-0675">Receptor</keyword>
<evidence type="ECO:0000256" key="11">
    <source>
        <dbReference type="ARBA" id="ARBA00023136"/>
    </source>
</evidence>
<dbReference type="EMBL" id="CP023737">
    <property type="protein sequence ID" value="ATQ66907.1"/>
    <property type="molecule type" value="Genomic_DNA"/>
</dbReference>
<evidence type="ECO:0000313" key="19">
    <source>
        <dbReference type="Proteomes" id="UP000230709"/>
    </source>
</evidence>
<dbReference type="InterPro" id="IPR039426">
    <property type="entry name" value="TonB-dep_rcpt-like"/>
</dbReference>
<feature type="compositionally biased region" description="Basic and acidic residues" evidence="16">
    <location>
        <begin position="143"/>
        <end position="156"/>
    </location>
</feature>
<protein>
    <submittedName>
        <fullName evidence="18">TonB-dependent siderophore receptor</fullName>
    </submittedName>
</protein>
<dbReference type="KEGG" id="mtw:CQW49_02590"/>
<reference evidence="19" key="1">
    <citation type="submission" date="2017-10" db="EMBL/GenBank/DDBJ databases">
        <title>Completed PacBio SMRT sequence of Methylosinus trichosporium OB3b reveals presence of a third large plasmid.</title>
        <authorList>
            <person name="Charles T.C."/>
            <person name="Lynch M.D.J."/>
            <person name="Heil J.R."/>
            <person name="Cheng J."/>
        </authorList>
    </citation>
    <scope>NUCLEOTIDE SEQUENCE [LARGE SCALE GENOMIC DNA]</scope>
    <source>
        <strain evidence="19">OB3b</strain>
    </source>
</reference>
<evidence type="ECO:0000256" key="3">
    <source>
        <dbReference type="ARBA" id="ARBA00022448"/>
    </source>
</evidence>
<dbReference type="Pfam" id="PF00593">
    <property type="entry name" value="TonB_dep_Rec_b-barrel"/>
    <property type="match status" value="1"/>
</dbReference>
<evidence type="ECO:0000256" key="12">
    <source>
        <dbReference type="ARBA" id="ARBA00023170"/>
    </source>
</evidence>
<dbReference type="Gene3D" id="2.40.170.20">
    <property type="entry name" value="TonB-dependent receptor, beta-barrel domain"/>
    <property type="match status" value="1"/>
</dbReference>
<keyword evidence="4 14" id="KW-1134">Transmembrane beta strand</keyword>
<dbReference type="GO" id="GO:0038023">
    <property type="term" value="F:signaling receptor activity"/>
    <property type="evidence" value="ECO:0007669"/>
    <property type="project" value="InterPro"/>
</dbReference>
<dbReference type="InterPro" id="IPR037066">
    <property type="entry name" value="Plug_dom_sf"/>
</dbReference>
<keyword evidence="10 15" id="KW-0798">TonB box</keyword>
<accession>A0A2D2CVW9</accession>
<keyword evidence="11 14" id="KW-0472">Membrane</keyword>
<proteinExistence type="inferred from homology"/>
<comment type="subcellular location">
    <subcellularLocation>
        <location evidence="1 14">Cell outer membrane</location>
        <topology evidence="1 14">Multi-pass membrane protein</topology>
    </subcellularLocation>
</comment>
<dbReference type="InterPro" id="IPR012910">
    <property type="entry name" value="Plug_dom"/>
</dbReference>
<keyword evidence="19" id="KW-1185">Reference proteome</keyword>
<evidence type="ECO:0000259" key="17">
    <source>
        <dbReference type="SMART" id="SM00965"/>
    </source>
</evidence>
<evidence type="ECO:0000256" key="8">
    <source>
        <dbReference type="ARBA" id="ARBA00023004"/>
    </source>
</evidence>
<evidence type="ECO:0000256" key="2">
    <source>
        <dbReference type="ARBA" id="ARBA00009810"/>
    </source>
</evidence>
<dbReference type="STRING" id="595536.GCA_000178815_00431"/>
<dbReference type="RefSeq" id="WP_003609674.1">
    <property type="nucleotide sequence ID" value="NZ_ADVE02000001.1"/>
</dbReference>
<keyword evidence="8" id="KW-0408">Iron</keyword>
<evidence type="ECO:0000256" key="15">
    <source>
        <dbReference type="RuleBase" id="RU003357"/>
    </source>
</evidence>
<dbReference type="NCBIfam" id="TIGR01783">
    <property type="entry name" value="TonB-siderophor"/>
    <property type="match status" value="1"/>
</dbReference>
<dbReference type="SUPFAM" id="SSF56935">
    <property type="entry name" value="Porins"/>
    <property type="match status" value="1"/>
</dbReference>
<dbReference type="AlphaFoldDB" id="A0A2D2CVW9"/>
<dbReference type="FunFam" id="2.40.170.20:FF:000005">
    <property type="entry name" value="TonB-dependent siderophore receptor"/>
    <property type="match status" value="1"/>
</dbReference>
<evidence type="ECO:0000313" key="18">
    <source>
        <dbReference type="EMBL" id="ATQ66907.1"/>
    </source>
</evidence>
<dbReference type="Gene3D" id="2.170.130.10">
    <property type="entry name" value="TonB-dependent receptor, plug domain"/>
    <property type="match status" value="1"/>
</dbReference>
<name>A0A2D2CVW9_METT3</name>
<dbReference type="PANTHER" id="PTHR32552:SF68">
    <property type="entry name" value="FERRICHROME OUTER MEMBRANE TRANSPORTER_PHAGE RECEPTOR"/>
    <property type="match status" value="1"/>
</dbReference>
<keyword evidence="6 14" id="KW-0812">Transmembrane</keyword>
<keyword evidence="13 14" id="KW-0998">Cell outer membrane</keyword>
<dbReference type="Pfam" id="PF07715">
    <property type="entry name" value="Plug"/>
    <property type="match status" value="1"/>
</dbReference>
<evidence type="ECO:0000256" key="13">
    <source>
        <dbReference type="ARBA" id="ARBA00023237"/>
    </source>
</evidence>
<dbReference type="CDD" id="cd01347">
    <property type="entry name" value="ligand_gated_channel"/>
    <property type="match status" value="1"/>
</dbReference>
<sequence length="849" mass="92894">MAWKGFGWRDERVSLVLAAAVGAMAFGAEAPAAAHARMQASQLAAEVRSYAIPAGTVGMALNRLAEENGVQMVFLAGLTRDVKTHGLNGHYTLGAALDELLAGTGLSYRLADDDREVFIVLAQDETVRSDANAEALPPIDVGAETKPRRSEGRGEGAGRGGRFTGYAPDLGKPAASSKTNVPLLQQPMNVQSVTREMLDDRQSLTMKDALLFSVSGVNLGYANFDRFLIRGFDTYDPIYRNGLRTPWEVSRETANMQTIEVVKGLSSMLYGRSEPGGLVNFVTKRPLFDQTYHSLQQQTGSWGLTRTSVDLTGPLTDDKSLAYRLNAVYERSDSFIDFVTSRSGFVAPSLSWRPIEQFRLNVEAEFRDRVFVENGDIGIPAIGNGVANIPNSRYLENPTIAAGRPQHTKKAFIGYDWSYDIAPDWTVTNRFAYSFLPSRRNSDAISAVDDATGIAQRGIYYRERTVDALSTNLDVKGNFDTGPVNHKVLLGFDYLDNRIKDAGCSYWMGNCDGGSGITSIPINIYAPVYSPVRIDFQPSTYNDFWKLREEQKGIYGQDFISFLDDRLHLLLGGRYDWARYGSVTSSTGFADIDSRFFSTEDSAFSPHVGAVVQPWPWMSFYANFSQSFGVSNGRPGPGAAALPPQRGEQWEGGVKAQLLDKRLTATFAYFDITKTNILAAAFGGGYQVPIGAAESKGIEFDLNGRVDDNWSVNATYSHIDAVITSDQQSGGGTGNTGHRLQNVPRNQGSLWVKYNGQAELSGLGLGAGLVVVDDRPGDNENTFVVPGYAIVELLGSYKLPLPASYPALTLQLNVKNLLDSKYYEGSTYGRYVVYPGAPRTFLVSVRAEF</sequence>
<dbReference type="PROSITE" id="PS52016">
    <property type="entry name" value="TONB_DEPENDENT_REC_3"/>
    <property type="match status" value="1"/>
</dbReference>
<evidence type="ECO:0000256" key="7">
    <source>
        <dbReference type="ARBA" id="ARBA00022729"/>
    </source>
</evidence>
<evidence type="ECO:0000256" key="10">
    <source>
        <dbReference type="ARBA" id="ARBA00023077"/>
    </source>
</evidence>
<evidence type="ECO:0000256" key="1">
    <source>
        <dbReference type="ARBA" id="ARBA00004571"/>
    </source>
</evidence>
<dbReference type="GO" id="GO:0015891">
    <property type="term" value="P:siderophore transport"/>
    <property type="evidence" value="ECO:0007669"/>
    <property type="project" value="InterPro"/>
</dbReference>
<evidence type="ECO:0000256" key="4">
    <source>
        <dbReference type="ARBA" id="ARBA00022452"/>
    </source>
</evidence>
<feature type="domain" description="Secretin/TonB short N-terminal" evidence="17">
    <location>
        <begin position="70"/>
        <end position="122"/>
    </location>
</feature>
<dbReference type="InterPro" id="IPR011662">
    <property type="entry name" value="Secretin/TonB_short_N"/>
</dbReference>
<dbReference type="Gene3D" id="3.55.50.30">
    <property type="match status" value="1"/>
</dbReference>
<evidence type="ECO:0000256" key="5">
    <source>
        <dbReference type="ARBA" id="ARBA00022496"/>
    </source>
</evidence>
<comment type="similarity">
    <text evidence="2 14 15">Belongs to the TonB-dependent receptor family.</text>
</comment>
<dbReference type="GO" id="GO:0009279">
    <property type="term" value="C:cell outer membrane"/>
    <property type="evidence" value="ECO:0007669"/>
    <property type="project" value="UniProtKB-SubCell"/>
</dbReference>
<dbReference type="InterPro" id="IPR010105">
    <property type="entry name" value="TonB_sidphr_rcpt"/>
</dbReference>
<keyword evidence="3 14" id="KW-0813">Transport</keyword>
<dbReference type="Pfam" id="PF07660">
    <property type="entry name" value="STN"/>
    <property type="match status" value="1"/>
</dbReference>
<organism evidence="18 19">
    <name type="scientific">Methylosinus trichosporium (strain ATCC 35070 / NCIMB 11131 / UNIQEM 75 / OB3b)</name>
    <dbReference type="NCBI Taxonomy" id="595536"/>
    <lineage>
        <taxon>Bacteria</taxon>
        <taxon>Pseudomonadati</taxon>
        <taxon>Pseudomonadota</taxon>
        <taxon>Alphaproteobacteria</taxon>
        <taxon>Hyphomicrobiales</taxon>
        <taxon>Methylocystaceae</taxon>
        <taxon>Methylosinus</taxon>
    </lineage>
</organism>
<dbReference type="Proteomes" id="UP000230709">
    <property type="component" value="Chromosome"/>
</dbReference>
<evidence type="ECO:0000256" key="6">
    <source>
        <dbReference type="ARBA" id="ARBA00022692"/>
    </source>
</evidence>